<feature type="region of interest" description="Disordered" evidence="1">
    <location>
        <begin position="142"/>
        <end position="180"/>
    </location>
</feature>
<protein>
    <recommendedName>
        <fullName evidence="2">TFIIS central domain-containing protein</fullName>
    </recommendedName>
</protein>
<dbReference type="Gene3D" id="1.10.472.30">
    <property type="entry name" value="Transcription elongation factor S-II, central domain"/>
    <property type="match status" value="1"/>
</dbReference>
<feature type="compositionally biased region" description="Basic and acidic residues" evidence="1">
    <location>
        <begin position="162"/>
        <end position="172"/>
    </location>
</feature>
<dbReference type="AlphaFoldDB" id="A0A0M0KAJ2"/>
<proteinExistence type="predicted"/>
<feature type="domain" description="TFIIS central" evidence="2">
    <location>
        <begin position="1"/>
        <end position="79"/>
    </location>
</feature>
<accession>A0A0M0KAJ2</accession>
<dbReference type="PROSITE" id="PS51321">
    <property type="entry name" value="TFIIS_CENTRAL"/>
    <property type="match status" value="1"/>
</dbReference>
<reference evidence="4" key="1">
    <citation type="journal article" date="2015" name="PLoS Genet.">
        <title>Genome Sequence and Transcriptome Analyses of Chrysochromulina tobin: Metabolic Tools for Enhanced Algal Fitness in the Prominent Order Prymnesiales (Haptophyceae).</title>
        <authorList>
            <person name="Hovde B.T."/>
            <person name="Deodato C.R."/>
            <person name="Hunsperger H.M."/>
            <person name="Ryken S.A."/>
            <person name="Yost W."/>
            <person name="Jha R.K."/>
            <person name="Patterson J."/>
            <person name="Monnat R.J. Jr."/>
            <person name="Barlow S.B."/>
            <person name="Starkenburg S.R."/>
            <person name="Cattolico R.A."/>
        </authorList>
    </citation>
    <scope>NUCLEOTIDE SEQUENCE</scope>
    <source>
        <strain evidence="4">CCMP291</strain>
    </source>
</reference>
<dbReference type="Pfam" id="PF07500">
    <property type="entry name" value="TFIIS_M"/>
    <property type="match status" value="1"/>
</dbReference>
<dbReference type="Proteomes" id="UP000037460">
    <property type="component" value="Unassembled WGS sequence"/>
</dbReference>
<dbReference type="GO" id="GO:0006351">
    <property type="term" value="P:DNA-templated transcription"/>
    <property type="evidence" value="ECO:0007669"/>
    <property type="project" value="InterPro"/>
</dbReference>
<feature type="compositionally biased region" description="Acidic residues" evidence="1">
    <location>
        <begin position="152"/>
        <end position="161"/>
    </location>
</feature>
<dbReference type="SUPFAM" id="SSF46942">
    <property type="entry name" value="Elongation factor TFIIS domain 2"/>
    <property type="match status" value="1"/>
</dbReference>
<keyword evidence="4" id="KW-1185">Reference proteome</keyword>
<evidence type="ECO:0000259" key="2">
    <source>
        <dbReference type="PROSITE" id="PS51321"/>
    </source>
</evidence>
<dbReference type="InterPro" id="IPR003618">
    <property type="entry name" value="TFIIS_cen_dom"/>
</dbReference>
<name>A0A0M0KAJ2_9EUKA</name>
<sequence>MLAEVLEAAPNMAKRVRSLAYNLTRNQSLRRELLSGAMLPAALCAMDTLDWASTQVKREREAEAAERSKAVLRLATTGGRMWSYTRSVCCPECGGARARFRHIGTDMKEWHGSKNEVWGNKHSDNDRGDCEIVCESCDHTWHSSAPDIAEGGGDESRDEFEEPRRRDGRDLGRILGGRSP</sequence>
<organism evidence="3 4">
    <name type="scientific">Chrysochromulina tobinii</name>
    <dbReference type="NCBI Taxonomy" id="1460289"/>
    <lineage>
        <taxon>Eukaryota</taxon>
        <taxon>Haptista</taxon>
        <taxon>Haptophyta</taxon>
        <taxon>Prymnesiophyceae</taxon>
        <taxon>Prymnesiales</taxon>
        <taxon>Chrysochromulinaceae</taxon>
        <taxon>Chrysochromulina</taxon>
    </lineage>
</organism>
<dbReference type="EMBL" id="JWZX01000811">
    <property type="protein sequence ID" value="KOO35607.1"/>
    <property type="molecule type" value="Genomic_DNA"/>
</dbReference>
<comment type="caution">
    <text evidence="3">The sequence shown here is derived from an EMBL/GenBank/DDBJ whole genome shotgun (WGS) entry which is preliminary data.</text>
</comment>
<gene>
    <name evidence="3" type="ORF">Ctob_007282</name>
</gene>
<dbReference type="OrthoDB" id="44867at2759"/>
<dbReference type="InterPro" id="IPR036575">
    <property type="entry name" value="TFIIS_cen_dom_sf"/>
</dbReference>
<evidence type="ECO:0000256" key="1">
    <source>
        <dbReference type="SAM" id="MobiDB-lite"/>
    </source>
</evidence>
<evidence type="ECO:0000313" key="4">
    <source>
        <dbReference type="Proteomes" id="UP000037460"/>
    </source>
</evidence>
<evidence type="ECO:0000313" key="3">
    <source>
        <dbReference type="EMBL" id="KOO35607.1"/>
    </source>
</evidence>